<name>A0A382S2C6_9ZZZZ</name>
<feature type="non-terminal residue" evidence="3">
    <location>
        <position position="1"/>
    </location>
</feature>
<dbReference type="InterPro" id="IPR051502">
    <property type="entry name" value="RLP_Defense_Trigger"/>
</dbReference>
<dbReference type="AlphaFoldDB" id="A0A382S2C6"/>
<gene>
    <name evidence="3" type="ORF">METZ01_LOCUS356469</name>
</gene>
<dbReference type="SUPFAM" id="SSF52058">
    <property type="entry name" value="L domain-like"/>
    <property type="match status" value="1"/>
</dbReference>
<dbReference type="Pfam" id="PF00560">
    <property type="entry name" value="LRR_1"/>
    <property type="match status" value="1"/>
</dbReference>
<organism evidence="3">
    <name type="scientific">marine metagenome</name>
    <dbReference type="NCBI Taxonomy" id="408172"/>
    <lineage>
        <taxon>unclassified sequences</taxon>
        <taxon>metagenomes</taxon>
        <taxon>ecological metagenomes</taxon>
    </lineage>
</organism>
<reference evidence="3" key="1">
    <citation type="submission" date="2018-05" db="EMBL/GenBank/DDBJ databases">
        <authorList>
            <person name="Lanie J.A."/>
            <person name="Ng W.-L."/>
            <person name="Kazmierczak K.M."/>
            <person name="Andrzejewski T.M."/>
            <person name="Davidsen T.M."/>
            <person name="Wayne K.J."/>
            <person name="Tettelin H."/>
            <person name="Glass J.I."/>
            <person name="Rusch D."/>
            <person name="Podicherti R."/>
            <person name="Tsui H.-C.T."/>
            <person name="Winkler M.E."/>
        </authorList>
    </citation>
    <scope>NUCLEOTIDE SEQUENCE</scope>
</reference>
<keyword evidence="2" id="KW-0677">Repeat</keyword>
<dbReference type="PANTHER" id="PTHR48062">
    <property type="entry name" value="RECEPTOR-LIKE PROTEIN 14"/>
    <property type="match status" value="1"/>
</dbReference>
<evidence type="ECO:0000256" key="2">
    <source>
        <dbReference type="ARBA" id="ARBA00022737"/>
    </source>
</evidence>
<keyword evidence="1" id="KW-0433">Leucine-rich repeat</keyword>
<protein>
    <submittedName>
        <fullName evidence="3">Uncharacterized protein</fullName>
    </submittedName>
</protein>
<evidence type="ECO:0000256" key="1">
    <source>
        <dbReference type="ARBA" id="ARBA00022614"/>
    </source>
</evidence>
<dbReference type="InterPro" id="IPR001611">
    <property type="entry name" value="Leu-rich_rpt"/>
</dbReference>
<dbReference type="Gene3D" id="3.80.10.10">
    <property type="entry name" value="Ribonuclease Inhibitor"/>
    <property type="match status" value="1"/>
</dbReference>
<proteinExistence type="predicted"/>
<sequence length="315" mass="35286">SFPEEICSIYHDLLSFDISNNSICPPYPSCIEYLGKQNTSSCDSIVYQNIKLNIDNVIDNHKVSSMLADISNLNTEYFQSDVAVLQDIIDKNEILDGRHPLSIGRQKWEQMRLVSLDLSDMSLTDLPISLCSLTPQLRKLDLSGNSLCPPYPYCIEYISSQDITGCGKYSCPDSYVEIDDACYMGSHIGLLQSFIDQNASLDGIDPLDLSSHGAHLKWTDGGLDRLIMRGKDLTTIPEDICTLYSDITLLDISNNHICPPYPSCMDDVGRQDTEDCIVGPCADGYIYFEGDCYYYGDLQVLLDFTRINPGLENYH</sequence>
<evidence type="ECO:0000313" key="3">
    <source>
        <dbReference type="EMBL" id="SVD03615.1"/>
    </source>
</evidence>
<accession>A0A382S2C6</accession>
<dbReference type="InterPro" id="IPR032675">
    <property type="entry name" value="LRR_dom_sf"/>
</dbReference>
<feature type="non-terminal residue" evidence="3">
    <location>
        <position position="315"/>
    </location>
</feature>
<dbReference type="PANTHER" id="PTHR48062:SF21">
    <property type="entry name" value="RECEPTOR-LIKE PROTEIN 12"/>
    <property type="match status" value="1"/>
</dbReference>
<dbReference type="EMBL" id="UINC01125648">
    <property type="protein sequence ID" value="SVD03615.1"/>
    <property type="molecule type" value="Genomic_DNA"/>
</dbReference>